<dbReference type="SUPFAM" id="SSF55469">
    <property type="entry name" value="FMN-dependent nitroreductase-like"/>
    <property type="match status" value="1"/>
</dbReference>
<proteinExistence type="predicted"/>
<dbReference type="STRING" id="1688.BCUN_1040"/>
<evidence type="ECO:0000259" key="1">
    <source>
        <dbReference type="Pfam" id="PF14512"/>
    </source>
</evidence>
<reference evidence="2 3" key="1">
    <citation type="submission" date="2014-03" db="EMBL/GenBank/DDBJ databases">
        <title>Genomics of Bifidobacteria.</title>
        <authorList>
            <person name="Ventura M."/>
            <person name="Milani C."/>
            <person name="Lugli G.A."/>
        </authorList>
    </citation>
    <scope>NUCLEOTIDE SEQUENCE [LARGE SCALE GENOMIC DNA]</scope>
    <source>
        <strain evidence="2 3">LMG 10738</strain>
    </source>
</reference>
<feature type="domain" description="Putative nitroreductase TM1586" evidence="1">
    <location>
        <begin position="136"/>
        <end position="247"/>
    </location>
</feature>
<protein>
    <submittedName>
        <fullName evidence="2">Nitroreductase family protein</fullName>
    </submittedName>
</protein>
<dbReference type="Gene3D" id="3.40.109.10">
    <property type="entry name" value="NADH Oxidase"/>
    <property type="match status" value="1"/>
</dbReference>
<dbReference type="Proteomes" id="UP000029067">
    <property type="component" value="Unassembled WGS sequence"/>
</dbReference>
<dbReference type="AlphaFoldDB" id="A0A087B2M4"/>
<feature type="domain" description="Putative nitroreductase TM1586" evidence="1">
    <location>
        <begin position="3"/>
        <end position="119"/>
    </location>
</feature>
<dbReference type="EMBL" id="JGYV01000002">
    <property type="protein sequence ID" value="KFI65274.1"/>
    <property type="molecule type" value="Genomic_DNA"/>
</dbReference>
<evidence type="ECO:0000313" key="2">
    <source>
        <dbReference type="EMBL" id="KFI65274.1"/>
    </source>
</evidence>
<dbReference type="GO" id="GO:0016491">
    <property type="term" value="F:oxidoreductase activity"/>
    <property type="evidence" value="ECO:0007669"/>
    <property type="project" value="InterPro"/>
</dbReference>
<dbReference type="eggNOG" id="COG0778">
    <property type="taxonomic scope" value="Bacteria"/>
</dbReference>
<evidence type="ECO:0000313" key="3">
    <source>
        <dbReference type="Proteomes" id="UP000029067"/>
    </source>
</evidence>
<comment type="caution">
    <text evidence="2">The sequence shown here is derived from an EMBL/GenBank/DDBJ whole genome shotgun (WGS) entry which is preliminary data.</text>
</comment>
<organism evidence="2 3">
    <name type="scientific">Bifidobacterium cuniculi</name>
    <dbReference type="NCBI Taxonomy" id="1688"/>
    <lineage>
        <taxon>Bacteria</taxon>
        <taxon>Bacillati</taxon>
        <taxon>Actinomycetota</taxon>
        <taxon>Actinomycetes</taxon>
        <taxon>Bifidobacteriales</taxon>
        <taxon>Bifidobacteriaceae</taxon>
        <taxon>Bifidobacterium</taxon>
    </lineage>
</organism>
<dbReference type="InterPro" id="IPR000415">
    <property type="entry name" value="Nitroreductase-like"/>
</dbReference>
<dbReference type="RefSeq" id="WP_033517674.1">
    <property type="nucleotide sequence ID" value="NZ_JGYV01000002.1"/>
</dbReference>
<sequence>MDTLDAMKRRHSTRAYTGEALTAAERATVEALVAEAVAGETQVSMQFAAADGTAFDARFDKVSYYGRFKDVPACVILASPATPEGLRATGHAGETLVLALTGHGLDTCWAGGVIETADRTIGAESEEFDAFVEHSAEPVDVDALTDAAARFHIAITLGHALRPGHPHRSKPIADLLADGTDPDALPDWFAAGMEGVQLAPSALNRQNVRFAPTAGPAETHTVRVTDVGGLLAKVNTGVAMLHFEQAAGVPVEFVLD</sequence>
<gene>
    <name evidence="2" type="ORF">BCUN_1040</name>
</gene>
<keyword evidence="3" id="KW-1185">Reference proteome</keyword>
<dbReference type="InterPro" id="IPR029478">
    <property type="entry name" value="TM1586_NiRdase"/>
</dbReference>
<name>A0A087B2M4_9BIFI</name>
<accession>A0A087B2M4</accession>
<dbReference type="OrthoDB" id="9814075at2"/>
<dbReference type="Pfam" id="PF14512">
    <property type="entry name" value="TM1586_NiRdase"/>
    <property type="match status" value="2"/>
</dbReference>